<evidence type="ECO:0000256" key="1">
    <source>
        <dbReference type="ARBA" id="ARBA00005790"/>
    </source>
</evidence>
<feature type="domain" description="Guanylate kinase-like" evidence="11">
    <location>
        <begin position="298"/>
        <end position="480"/>
    </location>
</feature>
<dbReference type="STRING" id="3076.A0A2P6TGI8"/>
<dbReference type="HAMAP" id="MF_00328">
    <property type="entry name" value="Guanylate_kinase"/>
    <property type="match status" value="1"/>
</dbReference>
<feature type="compositionally biased region" description="Pro residues" evidence="10">
    <location>
        <begin position="777"/>
        <end position="789"/>
    </location>
</feature>
<name>A0A2P6TGI8_CHLSO</name>
<dbReference type="PROSITE" id="PS50052">
    <property type="entry name" value="GUANYLATE_KINASE_2"/>
    <property type="match status" value="1"/>
</dbReference>
<dbReference type="CDD" id="cd00071">
    <property type="entry name" value="GMPK"/>
    <property type="match status" value="1"/>
</dbReference>
<evidence type="ECO:0000256" key="5">
    <source>
        <dbReference type="ARBA" id="ARBA00022777"/>
    </source>
</evidence>
<dbReference type="InterPro" id="IPR036291">
    <property type="entry name" value="NAD(P)-bd_dom_sf"/>
</dbReference>
<gene>
    <name evidence="13" type="ORF">C2E21_7737</name>
</gene>
<evidence type="ECO:0000256" key="9">
    <source>
        <dbReference type="ARBA" id="ARBA00081967"/>
    </source>
</evidence>
<dbReference type="InterPro" id="IPR027417">
    <property type="entry name" value="P-loop_NTPase"/>
</dbReference>
<evidence type="ECO:0000259" key="11">
    <source>
        <dbReference type="PROSITE" id="PS50052"/>
    </source>
</evidence>
<feature type="compositionally biased region" description="Low complexity" evidence="10">
    <location>
        <begin position="766"/>
        <end position="776"/>
    </location>
</feature>
<keyword evidence="14" id="KW-1185">Reference proteome</keyword>
<dbReference type="PANTHER" id="PTHR23117">
    <property type="entry name" value="GUANYLATE KINASE-RELATED"/>
    <property type="match status" value="1"/>
</dbReference>
<dbReference type="InterPro" id="IPR001251">
    <property type="entry name" value="CRAL-TRIO_dom"/>
</dbReference>
<comment type="similarity">
    <text evidence="1">Belongs to the guanylate kinase family.</text>
</comment>
<comment type="caution">
    <text evidence="13">The sequence shown here is derived from an EMBL/GenBank/DDBJ whole genome shotgun (WGS) entry which is preliminary data.</text>
</comment>
<feature type="region of interest" description="Disordered" evidence="10">
    <location>
        <begin position="763"/>
        <end position="790"/>
    </location>
</feature>
<dbReference type="SUPFAM" id="SSF52087">
    <property type="entry name" value="CRAL/TRIO domain"/>
    <property type="match status" value="1"/>
</dbReference>
<dbReference type="Pfam" id="PF00650">
    <property type="entry name" value="CRAL_TRIO"/>
    <property type="match status" value="1"/>
</dbReference>
<evidence type="ECO:0000259" key="12">
    <source>
        <dbReference type="PROSITE" id="PS50191"/>
    </source>
</evidence>
<dbReference type="GO" id="GO:0005829">
    <property type="term" value="C:cytosol"/>
    <property type="evidence" value="ECO:0007669"/>
    <property type="project" value="TreeGrafter"/>
</dbReference>
<dbReference type="PROSITE" id="PS50191">
    <property type="entry name" value="CRAL_TRIO"/>
    <property type="match status" value="1"/>
</dbReference>
<protein>
    <recommendedName>
        <fullName evidence="8">Guanylate kinase 1</fullName>
        <ecNumber evidence="2">2.7.4.8</ecNumber>
    </recommendedName>
    <alternativeName>
        <fullName evidence="9">GMP kinase 1</fullName>
    </alternativeName>
</protein>
<proteinExistence type="inferred from homology"/>
<evidence type="ECO:0000256" key="6">
    <source>
        <dbReference type="ARBA" id="ARBA00022840"/>
    </source>
</evidence>
<dbReference type="FunFam" id="3.40.50.300:FF:000776">
    <property type="entry name" value="Guanylate kinase 2"/>
    <property type="match status" value="1"/>
</dbReference>
<keyword evidence="4" id="KW-0547">Nucleotide-binding</keyword>
<evidence type="ECO:0000256" key="10">
    <source>
        <dbReference type="SAM" id="MobiDB-lite"/>
    </source>
</evidence>
<dbReference type="Gene3D" id="3.40.50.720">
    <property type="entry name" value="NAD(P)-binding Rossmann-like Domain"/>
    <property type="match status" value="1"/>
</dbReference>
<evidence type="ECO:0000256" key="3">
    <source>
        <dbReference type="ARBA" id="ARBA00022679"/>
    </source>
</evidence>
<dbReference type="Proteomes" id="UP000239899">
    <property type="component" value="Unassembled WGS sequence"/>
</dbReference>
<dbReference type="EC" id="2.7.4.8" evidence="2"/>
<dbReference type="CDD" id="cd00170">
    <property type="entry name" value="SEC14"/>
    <property type="match status" value="1"/>
</dbReference>
<organism evidence="13 14">
    <name type="scientific">Chlorella sorokiniana</name>
    <name type="common">Freshwater green alga</name>
    <dbReference type="NCBI Taxonomy" id="3076"/>
    <lineage>
        <taxon>Eukaryota</taxon>
        <taxon>Viridiplantae</taxon>
        <taxon>Chlorophyta</taxon>
        <taxon>core chlorophytes</taxon>
        <taxon>Trebouxiophyceae</taxon>
        <taxon>Chlorellales</taxon>
        <taxon>Chlorellaceae</taxon>
        <taxon>Chlorella clade</taxon>
        <taxon>Chlorella</taxon>
    </lineage>
</organism>
<dbReference type="SUPFAM" id="SSF51735">
    <property type="entry name" value="NAD(P)-binding Rossmann-fold domains"/>
    <property type="match status" value="1"/>
</dbReference>
<dbReference type="FunFam" id="3.30.63.10:FF:000002">
    <property type="entry name" value="Guanylate kinase 1"/>
    <property type="match status" value="1"/>
</dbReference>
<dbReference type="InterPro" id="IPR008144">
    <property type="entry name" value="Guanylate_kin-like_dom"/>
</dbReference>
<dbReference type="InterPro" id="IPR036865">
    <property type="entry name" value="CRAL-TRIO_dom_sf"/>
</dbReference>
<dbReference type="NCBIfam" id="TIGR03263">
    <property type="entry name" value="guanyl_kin"/>
    <property type="match status" value="1"/>
</dbReference>
<dbReference type="InterPro" id="IPR002347">
    <property type="entry name" value="SDR_fam"/>
</dbReference>
<evidence type="ECO:0000313" key="14">
    <source>
        <dbReference type="Proteomes" id="UP000239899"/>
    </source>
</evidence>
<dbReference type="Gene3D" id="3.40.525.10">
    <property type="entry name" value="CRAL-TRIO lipid binding domain"/>
    <property type="match status" value="1"/>
</dbReference>
<dbReference type="PANTHER" id="PTHR23117:SF13">
    <property type="entry name" value="GUANYLATE KINASE"/>
    <property type="match status" value="1"/>
</dbReference>
<dbReference type="Pfam" id="PF00625">
    <property type="entry name" value="Guanylate_kin"/>
    <property type="match status" value="1"/>
</dbReference>
<sequence>MERASMALHILSSRFSRRSAVHGDEEAELRQLEAQVSPGTLDALRGTSELPTDAGEAGVRALLRLYLAAEKHNVHSAAQRLEQQAAWRRGFGVVTLDEVPNQVATGKVLLQPPTGSAHRPLIVVAVRKHLPPPGGDLSELERFVVLILDSAASYCWDAAGASGQQYSVLFDLRGICRKNLHIRAVAVIFGLIERRFPERLCAIYLLDANALFRSLYYLVEPFINATSRKKLKFVSGEAGRATLVQEMGADVVPAALGGAAAEVPIEEAATRASVQPAMGAAESVPAEAGATAPPAAQPSALVIVGPSGVGKGTLINRLMEEQRDRFGFSCSHTTRPPREGEVNGVHYHFTTHDKMEADIAAGKFLEYAHVHKNIYGTSIQAVQDVADSGRCCVLDIDVQGARQVRKAPLKAIFVFIAPPSLEELEHRLRGRATDSEEQITTRLRNAQEELRSVEEPGLYDYVIVNNDLDAAYKQLTAVAQRCLAGEVGGPESSGAAGAAAAAAGVAAVTVVGAGGSGPGAASGPTSPGSAASGSIKSVATFKGWLPSLPPQQGAAPPAEQQQVAQPAVAAAYGLERHRGKVAVVTAAGSGVGWELANSLAAAGLRVVAVSRSKPQLETLQAAVLEAGVPATEFLPVVCDVSKEAEVQALPRIVAKRWPGAHISFVVNRDDGPKLDASLLSGSHQDWVEAVNTGILGTALVVREAVADMERHGSWGQIVQIACGDGEGSSGMQAVSRQAACAMAQELRLEAAARGVPLRATHSTSSAALPATATAAAQPPPPEPPPPPPATLEAALCAQMLPGDFKYCVITLAVHILALASGPASRLEHVFLRLGGLLAGGGLAAMALAPRTYARPCIRLPYCALLHVWMAMLWPHAVDLLRLMTLHSKRSIGVSTAAAGGAWSAPAVVQGASRLLRAGMLLFVAVSWLQACIAAATGVPLPPLLQLPLLAASVAGLCWRAMAVCPVYVAEDPANAWLVRALHWVLCNVASFLLPGTRPTLFGAAEALDAGRLCVDVVWALEVSCGLVLPTLLVWRAQVSAARRHAARHASTVAAAQELAGSMYERLCAPVLQEVDYFGGAVVAAPLAALTGYVAALLVREAMYNG</sequence>
<dbReference type="Gene3D" id="3.30.63.10">
    <property type="entry name" value="Guanylate Kinase phosphate binding domain"/>
    <property type="match status" value="1"/>
</dbReference>
<dbReference type="OrthoDB" id="6334211at2759"/>
<dbReference type="AlphaFoldDB" id="A0A2P6TGI8"/>
<dbReference type="SMART" id="SM00516">
    <property type="entry name" value="SEC14"/>
    <property type="match status" value="1"/>
</dbReference>
<dbReference type="PROSITE" id="PS00856">
    <property type="entry name" value="GUANYLATE_KINASE_1"/>
    <property type="match status" value="1"/>
</dbReference>
<accession>A0A2P6TGI8</accession>
<keyword evidence="5 13" id="KW-0418">Kinase</keyword>
<evidence type="ECO:0000313" key="13">
    <source>
        <dbReference type="EMBL" id="PRW33229.1"/>
    </source>
</evidence>
<keyword evidence="6" id="KW-0067">ATP-binding</keyword>
<feature type="domain" description="CRAL-TRIO" evidence="12">
    <location>
        <begin position="96"/>
        <end position="264"/>
    </location>
</feature>
<dbReference type="GO" id="GO:0005524">
    <property type="term" value="F:ATP binding"/>
    <property type="evidence" value="ECO:0007669"/>
    <property type="project" value="UniProtKB-KW"/>
</dbReference>
<dbReference type="GO" id="GO:0004385">
    <property type="term" value="F:GMP kinase activity"/>
    <property type="evidence" value="ECO:0007669"/>
    <property type="project" value="UniProtKB-EC"/>
</dbReference>
<dbReference type="EMBL" id="LHPG02000017">
    <property type="protein sequence ID" value="PRW33229.1"/>
    <property type="molecule type" value="Genomic_DNA"/>
</dbReference>
<evidence type="ECO:0000256" key="2">
    <source>
        <dbReference type="ARBA" id="ARBA00012961"/>
    </source>
</evidence>
<keyword evidence="3" id="KW-0808">Transferase</keyword>
<comment type="catalytic activity">
    <reaction evidence="7">
        <text>GMP + ATP = GDP + ADP</text>
        <dbReference type="Rhea" id="RHEA:20780"/>
        <dbReference type="ChEBI" id="CHEBI:30616"/>
        <dbReference type="ChEBI" id="CHEBI:58115"/>
        <dbReference type="ChEBI" id="CHEBI:58189"/>
        <dbReference type="ChEBI" id="CHEBI:456216"/>
        <dbReference type="EC" id="2.7.4.8"/>
    </reaction>
</comment>
<dbReference type="SMART" id="SM00072">
    <property type="entry name" value="GuKc"/>
    <property type="match status" value="1"/>
</dbReference>
<dbReference type="InterPro" id="IPR008145">
    <property type="entry name" value="GK/Ca_channel_bsu"/>
</dbReference>
<evidence type="ECO:0000256" key="8">
    <source>
        <dbReference type="ARBA" id="ARBA00067520"/>
    </source>
</evidence>
<evidence type="ECO:0000256" key="4">
    <source>
        <dbReference type="ARBA" id="ARBA00022741"/>
    </source>
</evidence>
<dbReference type="Pfam" id="PF00106">
    <property type="entry name" value="adh_short"/>
    <property type="match status" value="1"/>
</dbReference>
<evidence type="ECO:0000256" key="7">
    <source>
        <dbReference type="ARBA" id="ARBA00048594"/>
    </source>
</evidence>
<dbReference type="SUPFAM" id="SSF52540">
    <property type="entry name" value="P-loop containing nucleoside triphosphate hydrolases"/>
    <property type="match status" value="1"/>
</dbReference>
<dbReference type="InterPro" id="IPR017665">
    <property type="entry name" value="Guanylate_kinase"/>
</dbReference>
<dbReference type="InterPro" id="IPR020590">
    <property type="entry name" value="Guanylate_kinase_CS"/>
</dbReference>
<reference evidence="13 14" key="1">
    <citation type="journal article" date="2018" name="Plant J.">
        <title>Genome sequences of Chlorella sorokiniana UTEX 1602 and Micractinium conductrix SAG 241.80: implications to maltose excretion by a green alga.</title>
        <authorList>
            <person name="Arriola M.B."/>
            <person name="Velmurugan N."/>
            <person name="Zhang Y."/>
            <person name="Plunkett M.H."/>
            <person name="Hondzo H."/>
            <person name="Barney B.M."/>
        </authorList>
    </citation>
    <scope>NUCLEOTIDE SEQUENCE [LARGE SCALE GENOMIC DNA]</scope>
    <source>
        <strain evidence="14">UTEX 1602</strain>
    </source>
</reference>
<dbReference type="Gene3D" id="3.40.50.300">
    <property type="entry name" value="P-loop containing nucleotide triphosphate hydrolases"/>
    <property type="match status" value="1"/>
</dbReference>